<proteinExistence type="predicted"/>
<reference evidence="2" key="1">
    <citation type="submission" date="2018-04" db="EMBL/GenBank/DDBJ databases">
        <authorList>
            <person name="Liu S."/>
            <person name="Wang Z."/>
            <person name="Li J."/>
        </authorList>
    </citation>
    <scope>NUCLEOTIDE SEQUENCE [LARGE SCALE GENOMIC DNA]</scope>
    <source>
        <strain evidence="2">2189</strain>
    </source>
</reference>
<accession>A0A2U1T7S7</accession>
<dbReference type="Proteomes" id="UP000244989">
    <property type="component" value="Unassembled WGS sequence"/>
</dbReference>
<dbReference type="AlphaFoldDB" id="A0A2U1T7S7"/>
<name>A0A2U1T7S7_9CORY</name>
<evidence type="ECO:0000313" key="1">
    <source>
        <dbReference type="EMBL" id="PWC02056.1"/>
    </source>
</evidence>
<keyword evidence="2" id="KW-1185">Reference proteome</keyword>
<comment type="caution">
    <text evidence="1">The sequence shown here is derived from an EMBL/GenBank/DDBJ whole genome shotgun (WGS) entry which is preliminary data.</text>
</comment>
<dbReference type="EMBL" id="QEEZ01000006">
    <property type="protein sequence ID" value="PWC02056.1"/>
    <property type="molecule type" value="Genomic_DNA"/>
</dbReference>
<organism evidence="1 2">
    <name type="scientific">Corynebacterium yudongzhengii</name>
    <dbReference type="NCBI Taxonomy" id="2080740"/>
    <lineage>
        <taxon>Bacteria</taxon>
        <taxon>Bacillati</taxon>
        <taxon>Actinomycetota</taxon>
        <taxon>Actinomycetes</taxon>
        <taxon>Mycobacteriales</taxon>
        <taxon>Corynebacteriaceae</taxon>
        <taxon>Corynebacterium</taxon>
    </lineage>
</organism>
<gene>
    <name evidence="1" type="ORF">DF222_04250</name>
</gene>
<sequence>MRDSEPEVHGVGAVFVDGAVVTQGVCRVVGEDPGLPAGNEEVEDGAGFAVDDVGGIGETARVFVADRTLGDDGFFLPGGAIVCGAALVDGVLVR</sequence>
<evidence type="ECO:0000313" key="2">
    <source>
        <dbReference type="Proteomes" id="UP000244989"/>
    </source>
</evidence>
<protein>
    <submittedName>
        <fullName evidence="1">Uncharacterized protein</fullName>
    </submittedName>
</protein>